<evidence type="ECO:0000259" key="8">
    <source>
        <dbReference type="Pfam" id="PF00808"/>
    </source>
</evidence>
<feature type="compositionally biased region" description="Low complexity" evidence="7">
    <location>
        <begin position="239"/>
        <end position="249"/>
    </location>
</feature>
<feature type="domain" description="Transcription factor CBF/NF-Y/archaeal histone" evidence="8">
    <location>
        <begin position="139"/>
        <end position="205"/>
    </location>
</feature>
<feature type="region of interest" description="Disordered" evidence="7">
    <location>
        <begin position="224"/>
        <end position="316"/>
    </location>
</feature>
<dbReference type="Gene3D" id="1.10.20.10">
    <property type="entry name" value="Histone, subunit A"/>
    <property type="match status" value="1"/>
</dbReference>
<evidence type="ECO:0000313" key="10">
    <source>
        <dbReference type="Proteomes" id="UP000230233"/>
    </source>
</evidence>
<sequence length="316" mass="35751">MEQFSGDNTETNRSGESAEFARPEQLQEEEEYSEQSFTQDASPQFKTPSPSQFKTPTPPQFKPPNPPQFKTFNIPQKTSVEPKDLANLQRAHAMIHANDAIPPSRYATMREMTEDFWRERKRKMWDIPEEEMATKSKNMSVPMARVKKIMKIDEDVRCLNIASDAPIFMAQAAEFFIEEMTAMGWQYVSEARRRILQKSDVATAVKKNEQFDFLLDFLPQAPAIKPLSRNQPPRRASFHQNQQSHNSQNGFKPTQKRSFPGASKARPGTSNSFQCVQNESSGGRVEYQIVQTTSAGPSTSSSQGPYISSIPSAQSL</sequence>
<dbReference type="SUPFAM" id="SSF47113">
    <property type="entry name" value="Histone-fold"/>
    <property type="match status" value="1"/>
</dbReference>
<evidence type="ECO:0000256" key="2">
    <source>
        <dbReference type="ARBA" id="ARBA00023015"/>
    </source>
</evidence>
<evidence type="ECO:0000256" key="6">
    <source>
        <dbReference type="ARBA" id="ARBA00038129"/>
    </source>
</evidence>
<evidence type="ECO:0000256" key="1">
    <source>
        <dbReference type="ARBA" id="ARBA00004123"/>
    </source>
</evidence>
<dbReference type="Proteomes" id="UP000230233">
    <property type="component" value="Chromosome II"/>
</dbReference>
<proteinExistence type="inferred from homology"/>
<feature type="compositionally biased region" description="Polar residues" evidence="7">
    <location>
        <begin position="37"/>
        <end position="51"/>
    </location>
</feature>
<name>A0A2G5VDJ7_9PELO</name>
<feature type="compositionally biased region" description="Polar residues" evidence="7">
    <location>
        <begin position="268"/>
        <end position="281"/>
    </location>
</feature>
<feature type="compositionally biased region" description="Polar residues" evidence="7">
    <location>
        <begin position="1"/>
        <end position="15"/>
    </location>
</feature>
<dbReference type="CDD" id="cd22908">
    <property type="entry name" value="HFD_NFYC-like"/>
    <property type="match status" value="1"/>
</dbReference>
<dbReference type="InterPro" id="IPR003958">
    <property type="entry name" value="CBFA_NFYB_domain"/>
</dbReference>
<gene>
    <name evidence="9" type="primary">Cni-nfyc-1</name>
    <name evidence="9" type="synonym">Cnig_chr_II.g8292</name>
    <name evidence="9" type="ORF">B9Z55_008292</name>
</gene>
<dbReference type="GO" id="GO:0000978">
    <property type="term" value="F:RNA polymerase II cis-regulatory region sequence-specific DNA binding"/>
    <property type="evidence" value="ECO:0007669"/>
    <property type="project" value="TreeGrafter"/>
</dbReference>
<dbReference type="GO" id="GO:0001228">
    <property type="term" value="F:DNA-binding transcription activator activity, RNA polymerase II-specific"/>
    <property type="evidence" value="ECO:0007669"/>
    <property type="project" value="TreeGrafter"/>
</dbReference>
<keyword evidence="10" id="KW-1185">Reference proteome</keyword>
<comment type="subcellular location">
    <subcellularLocation>
        <location evidence="1">Nucleus</location>
    </subcellularLocation>
</comment>
<feature type="compositionally biased region" description="Polar residues" evidence="7">
    <location>
        <begin position="289"/>
        <end position="316"/>
    </location>
</feature>
<keyword evidence="4" id="KW-0804">Transcription</keyword>
<accession>A0A2G5VDJ7</accession>
<dbReference type="GO" id="GO:0016602">
    <property type="term" value="C:CCAAT-binding factor complex"/>
    <property type="evidence" value="ECO:0007669"/>
    <property type="project" value="TreeGrafter"/>
</dbReference>
<evidence type="ECO:0000256" key="7">
    <source>
        <dbReference type="SAM" id="MobiDB-lite"/>
    </source>
</evidence>
<keyword evidence="2" id="KW-0805">Transcription regulation</keyword>
<dbReference type="STRING" id="1611254.A0A2G5VDJ7"/>
<dbReference type="EMBL" id="PDUG01000002">
    <property type="protein sequence ID" value="PIC49810.1"/>
    <property type="molecule type" value="Genomic_DNA"/>
</dbReference>
<feature type="region of interest" description="Disordered" evidence="7">
    <location>
        <begin position="1"/>
        <end position="74"/>
    </location>
</feature>
<dbReference type="Pfam" id="PF00808">
    <property type="entry name" value="CBFD_NFYB_HMF"/>
    <property type="match status" value="1"/>
</dbReference>
<evidence type="ECO:0000313" key="9">
    <source>
        <dbReference type="EMBL" id="PIC49810.1"/>
    </source>
</evidence>
<dbReference type="PANTHER" id="PTHR10252">
    <property type="entry name" value="HISTONE-LIKE TRANSCRIPTION FACTOR CCAAT-RELATED"/>
    <property type="match status" value="1"/>
</dbReference>
<dbReference type="OrthoDB" id="1272441at2759"/>
<dbReference type="GO" id="GO:0046982">
    <property type="term" value="F:protein heterodimerization activity"/>
    <property type="evidence" value="ECO:0007669"/>
    <property type="project" value="InterPro"/>
</dbReference>
<comment type="similarity">
    <text evidence="6">Belongs to the NFYC/HAP5 subunit family.</text>
</comment>
<reference evidence="10" key="1">
    <citation type="submission" date="2017-10" db="EMBL/GenBank/DDBJ databases">
        <title>Rapid genome shrinkage in a self-fertile nematode reveals novel sperm competition proteins.</title>
        <authorList>
            <person name="Yin D."/>
            <person name="Schwarz E.M."/>
            <person name="Thomas C.G."/>
            <person name="Felde R.L."/>
            <person name="Korf I.F."/>
            <person name="Cutter A.D."/>
            <person name="Schartner C.M."/>
            <person name="Ralston E.J."/>
            <person name="Meyer B.J."/>
            <person name="Haag E.S."/>
        </authorList>
    </citation>
    <scope>NUCLEOTIDE SEQUENCE [LARGE SCALE GENOMIC DNA]</scope>
    <source>
        <strain evidence="10">JU1422</strain>
    </source>
</reference>
<dbReference type="AlphaFoldDB" id="A0A2G5VDJ7"/>
<keyword evidence="3" id="KW-0238">DNA-binding</keyword>
<feature type="compositionally biased region" description="Pro residues" evidence="7">
    <location>
        <begin position="56"/>
        <end position="67"/>
    </location>
</feature>
<dbReference type="FunFam" id="1.10.20.10:FF:000062">
    <property type="entry name" value="Nuclear transcription factor Y subunit C"/>
    <property type="match status" value="1"/>
</dbReference>
<dbReference type="PANTHER" id="PTHR10252:SF8">
    <property type="entry name" value="NUCLEAR TRANSCRIPTION FACTOR Y SUBUNIT GAMMA"/>
    <property type="match status" value="1"/>
</dbReference>
<protein>
    <recommendedName>
        <fullName evidence="8">Transcription factor CBF/NF-Y/archaeal histone domain-containing protein</fullName>
    </recommendedName>
</protein>
<keyword evidence="5" id="KW-0539">Nucleus</keyword>
<evidence type="ECO:0000256" key="4">
    <source>
        <dbReference type="ARBA" id="ARBA00023163"/>
    </source>
</evidence>
<evidence type="ECO:0000256" key="5">
    <source>
        <dbReference type="ARBA" id="ARBA00023242"/>
    </source>
</evidence>
<evidence type="ECO:0000256" key="3">
    <source>
        <dbReference type="ARBA" id="ARBA00023125"/>
    </source>
</evidence>
<dbReference type="InterPro" id="IPR050568">
    <property type="entry name" value="Transcr_DNA_Rep_Reg"/>
</dbReference>
<dbReference type="InterPro" id="IPR009072">
    <property type="entry name" value="Histone-fold"/>
</dbReference>
<comment type="caution">
    <text evidence="9">The sequence shown here is derived from an EMBL/GenBank/DDBJ whole genome shotgun (WGS) entry which is preliminary data.</text>
</comment>
<organism evidence="9 10">
    <name type="scientific">Caenorhabditis nigoni</name>
    <dbReference type="NCBI Taxonomy" id="1611254"/>
    <lineage>
        <taxon>Eukaryota</taxon>
        <taxon>Metazoa</taxon>
        <taxon>Ecdysozoa</taxon>
        <taxon>Nematoda</taxon>
        <taxon>Chromadorea</taxon>
        <taxon>Rhabditida</taxon>
        <taxon>Rhabditina</taxon>
        <taxon>Rhabditomorpha</taxon>
        <taxon>Rhabditoidea</taxon>
        <taxon>Rhabditidae</taxon>
        <taxon>Peloderinae</taxon>
        <taxon>Caenorhabditis</taxon>
    </lineage>
</organism>